<evidence type="ECO:0000256" key="1">
    <source>
        <dbReference type="SAM" id="MobiDB-lite"/>
    </source>
</evidence>
<feature type="region of interest" description="Disordered" evidence="1">
    <location>
        <begin position="1"/>
        <end position="65"/>
    </location>
</feature>
<reference evidence="3" key="1">
    <citation type="journal article" date="2019" name="Int. J. Syst. Evol. Microbiol.">
        <title>The Global Catalogue of Microorganisms (GCM) 10K type strain sequencing project: providing services to taxonomists for standard genome sequencing and annotation.</title>
        <authorList>
            <consortium name="The Broad Institute Genomics Platform"/>
            <consortium name="The Broad Institute Genome Sequencing Center for Infectious Disease"/>
            <person name="Wu L."/>
            <person name="Ma J."/>
        </authorList>
    </citation>
    <scope>NUCLEOTIDE SEQUENCE [LARGE SCALE GENOMIC DNA]</scope>
    <source>
        <strain evidence="3">JCM 17906</strain>
    </source>
</reference>
<comment type="caution">
    <text evidence="2">The sequence shown here is derived from an EMBL/GenBank/DDBJ whole genome shotgun (WGS) entry which is preliminary data.</text>
</comment>
<feature type="compositionally biased region" description="Polar residues" evidence="1">
    <location>
        <begin position="1"/>
        <end position="23"/>
    </location>
</feature>
<name>A0ABP8S092_9PSEU</name>
<sequence length="119" mass="12336">MGDSNTPRSRKGNTPGSVSSVLTPPTGLPSIDDLETRFTMPAPRAPEDSAPTAPPVEPQPPAQAPPALCLCGHVAEAHEHYRAGDDCGACGAEVCSHYRAADAAAEPEKGLLARLGLRR</sequence>
<gene>
    <name evidence="2" type="ORF">GCM10023175_59340</name>
</gene>
<evidence type="ECO:0000313" key="3">
    <source>
        <dbReference type="Proteomes" id="UP001501598"/>
    </source>
</evidence>
<keyword evidence="3" id="KW-1185">Reference proteome</keyword>
<dbReference type="Proteomes" id="UP001501598">
    <property type="component" value="Unassembled WGS sequence"/>
</dbReference>
<accession>A0ABP8S092</accession>
<proteinExistence type="predicted"/>
<dbReference type="RefSeq" id="WP_345425905.1">
    <property type="nucleotide sequence ID" value="NZ_BAABGT010000099.1"/>
</dbReference>
<organism evidence="2 3">
    <name type="scientific">Pseudonocardia xishanensis</name>
    <dbReference type="NCBI Taxonomy" id="630995"/>
    <lineage>
        <taxon>Bacteria</taxon>
        <taxon>Bacillati</taxon>
        <taxon>Actinomycetota</taxon>
        <taxon>Actinomycetes</taxon>
        <taxon>Pseudonocardiales</taxon>
        <taxon>Pseudonocardiaceae</taxon>
        <taxon>Pseudonocardia</taxon>
    </lineage>
</organism>
<protein>
    <submittedName>
        <fullName evidence="2">Uncharacterized protein</fullName>
    </submittedName>
</protein>
<feature type="compositionally biased region" description="Pro residues" evidence="1">
    <location>
        <begin position="52"/>
        <end position="64"/>
    </location>
</feature>
<dbReference type="EMBL" id="BAABGT010000099">
    <property type="protein sequence ID" value="GAA4556670.1"/>
    <property type="molecule type" value="Genomic_DNA"/>
</dbReference>
<evidence type="ECO:0000313" key="2">
    <source>
        <dbReference type="EMBL" id="GAA4556670.1"/>
    </source>
</evidence>